<feature type="transmembrane region" description="Helical" evidence="7">
    <location>
        <begin position="21"/>
        <end position="40"/>
    </location>
</feature>
<dbReference type="InterPro" id="IPR051907">
    <property type="entry name" value="DoxX-like_oxidoreductase"/>
</dbReference>
<proteinExistence type="inferred from homology"/>
<dbReference type="Pfam" id="PF07681">
    <property type="entry name" value="DoxX"/>
    <property type="match status" value="1"/>
</dbReference>
<dbReference type="PANTHER" id="PTHR33452">
    <property type="entry name" value="OXIDOREDUCTASE CATD-RELATED"/>
    <property type="match status" value="1"/>
</dbReference>
<dbReference type="RefSeq" id="WP_273638364.1">
    <property type="nucleotide sequence ID" value="NZ_JAQQXP010000001.1"/>
</dbReference>
<gene>
    <name evidence="8" type="ORF">OIK42_03320</name>
</gene>
<reference evidence="8 9" key="1">
    <citation type="submission" date="2022-10" db="EMBL/GenBank/DDBJ databases">
        <title>Alteromonas sp. chi3 Genome sequencing.</title>
        <authorList>
            <person name="Park S."/>
        </authorList>
    </citation>
    <scope>NUCLEOTIDE SEQUENCE [LARGE SCALE GENOMIC DNA]</scope>
    <source>
        <strain evidence="9">chi3</strain>
    </source>
</reference>
<evidence type="ECO:0000313" key="9">
    <source>
        <dbReference type="Proteomes" id="UP001218788"/>
    </source>
</evidence>
<feature type="transmembrane region" description="Helical" evidence="7">
    <location>
        <begin position="93"/>
        <end position="109"/>
    </location>
</feature>
<dbReference type="Proteomes" id="UP001218788">
    <property type="component" value="Unassembled WGS sequence"/>
</dbReference>
<keyword evidence="5 7" id="KW-1133">Transmembrane helix</keyword>
<comment type="caution">
    <text evidence="8">The sequence shown here is derived from an EMBL/GenBank/DDBJ whole genome shotgun (WGS) entry which is preliminary data.</text>
</comment>
<evidence type="ECO:0000256" key="4">
    <source>
        <dbReference type="ARBA" id="ARBA00022692"/>
    </source>
</evidence>
<comment type="subcellular location">
    <subcellularLocation>
        <location evidence="1">Cell membrane</location>
        <topology evidence="1">Multi-pass membrane protein</topology>
    </subcellularLocation>
</comment>
<evidence type="ECO:0000256" key="3">
    <source>
        <dbReference type="ARBA" id="ARBA00022475"/>
    </source>
</evidence>
<evidence type="ECO:0000256" key="1">
    <source>
        <dbReference type="ARBA" id="ARBA00004651"/>
    </source>
</evidence>
<feature type="transmembrane region" description="Helical" evidence="7">
    <location>
        <begin position="60"/>
        <end position="81"/>
    </location>
</feature>
<protein>
    <submittedName>
        <fullName evidence="8">DoxX family protein</fullName>
    </submittedName>
</protein>
<keyword evidence="9" id="KW-1185">Reference proteome</keyword>
<comment type="similarity">
    <text evidence="2">Belongs to the DoxX family.</text>
</comment>
<accession>A0ABT5KYR5</accession>
<dbReference type="EMBL" id="JAQQXP010000001">
    <property type="protein sequence ID" value="MDC8829787.1"/>
    <property type="molecule type" value="Genomic_DNA"/>
</dbReference>
<evidence type="ECO:0000256" key="5">
    <source>
        <dbReference type="ARBA" id="ARBA00022989"/>
    </source>
</evidence>
<sequence length="157" mass="17216">MNALTQYIAKLSLVSDQLFSPLQSLLVMAGRLYVAWVFFASGLTKTNDWETTLFLFEYEYHVPLLPFVLAAYLATIGELLLPVLLTLGITSRISALGLGIVNIVAVISLEDIPAAALYGHVIWGLILLHVTIWGAGKLSFDHFIARRQQPSTSLASV</sequence>
<name>A0ABT5KYR5_9ALTE</name>
<keyword evidence="6 7" id="KW-0472">Membrane</keyword>
<feature type="transmembrane region" description="Helical" evidence="7">
    <location>
        <begin position="115"/>
        <end position="136"/>
    </location>
</feature>
<evidence type="ECO:0000256" key="7">
    <source>
        <dbReference type="SAM" id="Phobius"/>
    </source>
</evidence>
<evidence type="ECO:0000256" key="6">
    <source>
        <dbReference type="ARBA" id="ARBA00023136"/>
    </source>
</evidence>
<keyword evidence="3" id="KW-1003">Cell membrane</keyword>
<organism evidence="8 9">
    <name type="scientific">Alteromonas gilva</name>
    <dbReference type="NCBI Taxonomy" id="2987522"/>
    <lineage>
        <taxon>Bacteria</taxon>
        <taxon>Pseudomonadati</taxon>
        <taxon>Pseudomonadota</taxon>
        <taxon>Gammaproteobacteria</taxon>
        <taxon>Alteromonadales</taxon>
        <taxon>Alteromonadaceae</taxon>
        <taxon>Alteromonas/Salinimonas group</taxon>
        <taxon>Alteromonas</taxon>
    </lineage>
</organism>
<evidence type="ECO:0000313" key="8">
    <source>
        <dbReference type="EMBL" id="MDC8829787.1"/>
    </source>
</evidence>
<dbReference type="PANTHER" id="PTHR33452:SF1">
    <property type="entry name" value="INNER MEMBRANE PROTEIN YPHA-RELATED"/>
    <property type="match status" value="1"/>
</dbReference>
<evidence type="ECO:0000256" key="2">
    <source>
        <dbReference type="ARBA" id="ARBA00006679"/>
    </source>
</evidence>
<dbReference type="InterPro" id="IPR032808">
    <property type="entry name" value="DoxX"/>
</dbReference>
<keyword evidence="4 7" id="KW-0812">Transmembrane</keyword>